<gene>
    <name evidence="2" type="ORF">TWF696_003866</name>
</gene>
<comment type="caution">
    <text evidence="2">The sequence shown here is derived from an EMBL/GenBank/DDBJ whole genome shotgun (WGS) entry which is preliminary data.</text>
</comment>
<sequence>MGVSYSYIELDIRRSPEDDDSNRPPDEIFITYLYGSNDPNEPPGPGYPYYVDFRDEDSLTRELLRFNMAGIVVWRSFEEVQSGLGRLYLIDSDHMPTSILREGAVFGAVYPAFLAQGALFYEGGEELRRRVHDHPSFERTARRKAVKGRRETGKRTRPANELTKVKID</sequence>
<dbReference type="Proteomes" id="UP001375240">
    <property type="component" value="Unassembled WGS sequence"/>
</dbReference>
<proteinExistence type="predicted"/>
<evidence type="ECO:0000313" key="3">
    <source>
        <dbReference type="Proteomes" id="UP001375240"/>
    </source>
</evidence>
<reference evidence="2 3" key="1">
    <citation type="submission" date="2019-10" db="EMBL/GenBank/DDBJ databases">
        <authorList>
            <person name="Palmer J.M."/>
        </authorList>
    </citation>
    <scope>NUCLEOTIDE SEQUENCE [LARGE SCALE GENOMIC DNA]</scope>
    <source>
        <strain evidence="2 3">TWF696</strain>
    </source>
</reference>
<dbReference type="AlphaFoldDB" id="A0AAV9V632"/>
<feature type="region of interest" description="Disordered" evidence="1">
    <location>
        <begin position="143"/>
        <end position="168"/>
    </location>
</feature>
<evidence type="ECO:0000313" key="2">
    <source>
        <dbReference type="EMBL" id="KAK6354728.1"/>
    </source>
</evidence>
<evidence type="ECO:0000256" key="1">
    <source>
        <dbReference type="SAM" id="MobiDB-lite"/>
    </source>
</evidence>
<protein>
    <submittedName>
        <fullName evidence="2">Uncharacterized protein</fullName>
    </submittedName>
</protein>
<organism evidence="2 3">
    <name type="scientific">Orbilia brochopaga</name>
    <dbReference type="NCBI Taxonomy" id="3140254"/>
    <lineage>
        <taxon>Eukaryota</taxon>
        <taxon>Fungi</taxon>
        <taxon>Dikarya</taxon>
        <taxon>Ascomycota</taxon>
        <taxon>Pezizomycotina</taxon>
        <taxon>Orbiliomycetes</taxon>
        <taxon>Orbiliales</taxon>
        <taxon>Orbiliaceae</taxon>
        <taxon>Orbilia</taxon>
    </lineage>
</organism>
<dbReference type="EMBL" id="JAVHNQ010000002">
    <property type="protein sequence ID" value="KAK6354728.1"/>
    <property type="molecule type" value="Genomic_DNA"/>
</dbReference>
<name>A0AAV9V632_9PEZI</name>
<keyword evidence="3" id="KW-1185">Reference proteome</keyword>
<accession>A0AAV9V632</accession>